<proteinExistence type="predicted"/>
<gene>
    <name evidence="1" type="ORF">HYN48_14085</name>
</gene>
<sequence>MRKTLLLLQFLSVIIHTSAQDLKFDKKFVQSEDKWVAFKPDSIGSYNFGFIYIDAQAGLTLDYAGSFTIDKNGVFLPKAKEIQGAMKYRLEPNNVLVAHIPESKISQLKVSLIPDFLAGYKVGENTVERLYKWGYMYNGWGECNKALEFLEKAAKLDTNYKGLAVELAYSYNCLEQYQNAITVLKTALKSNPKDSYTNKEYIFALSKNNQLDEAKKIYKKSLETSSDKTYQVENAFNILQGYFLKKDNIEFQNWLAETKDLYSSNSHINGIVEKMKTQIKN</sequence>
<protein>
    <submittedName>
        <fullName evidence="1">Uncharacterized protein</fullName>
    </submittedName>
</protein>
<dbReference type="InterPro" id="IPR019734">
    <property type="entry name" value="TPR_rpt"/>
</dbReference>
<dbReference type="Proteomes" id="UP000244193">
    <property type="component" value="Chromosome"/>
</dbReference>
<dbReference type="Pfam" id="PF14559">
    <property type="entry name" value="TPR_19"/>
    <property type="match status" value="1"/>
</dbReference>
<dbReference type="AlphaFoldDB" id="A0A2S0RHW2"/>
<dbReference type="Gene3D" id="1.25.40.10">
    <property type="entry name" value="Tetratricopeptide repeat domain"/>
    <property type="match status" value="1"/>
</dbReference>
<dbReference type="SUPFAM" id="SSF48452">
    <property type="entry name" value="TPR-like"/>
    <property type="match status" value="1"/>
</dbReference>
<evidence type="ECO:0000313" key="2">
    <source>
        <dbReference type="Proteomes" id="UP000244193"/>
    </source>
</evidence>
<accession>A0A2S0RHW2</accession>
<reference evidence="1 2" key="1">
    <citation type="submission" date="2018-04" db="EMBL/GenBank/DDBJ databases">
        <title>Genome sequencing of Flavobacterium sp. HYN0048.</title>
        <authorList>
            <person name="Yi H."/>
            <person name="Baek C."/>
        </authorList>
    </citation>
    <scope>NUCLEOTIDE SEQUENCE [LARGE SCALE GENOMIC DNA]</scope>
    <source>
        <strain evidence="1 2">HYN0048</strain>
    </source>
</reference>
<evidence type="ECO:0000313" key="1">
    <source>
        <dbReference type="EMBL" id="AWA31129.1"/>
    </source>
</evidence>
<keyword evidence="2" id="KW-1185">Reference proteome</keyword>
<organism evidence="1 2">
    <name type="scientific">Flavobacterium magnum</name>
    <dbReference type="NCBI Taxonomy" id="2162713"/>
    <lineage>
        <taxon>Bacteria</taxon>
        <taxon>Pseudomonadati</taxon>
        <taxon>Bacteroidota</taxon>
        <taxon>Flavobacteriia</taxon>
        <taxon>Flavobacteriales</taxon>
        <taxon>Flavobacteriaceae</taxon>
        <taxon>Flavobacterium</taxon>
    </lineage>
</organism>
<dbReference type="SMART" id="SM00028">
    <property type="entry name" value="TPR"/>
    <property type="match status" value="2"/>
</dbReference>
<dbReference type="EMBL" id="CP028811">
    <property type="protein sequence ID" value="AWA31129.1"/>
    <property type="molecule type" value="Genomic_DNA"/>
</dbReference>
<name>A0A2S0RHW2_9FLAO</name>
<dbReference type="InterPro" id="IPR011990">
    <property type="entry name" value="TPR-like_helical_dom_sf"/>
</dbReference>
<dbReference type="RefSeq" id="WP_108372822.1">
    <property type="nucleotide sequence ID" value="NZ_CP028811.1"/>
</dbReference>
<dbReference type="OrthoDB" id="672063at2"/>
<dbReference type="KEGG" id="fmg:HYN48_14085"/>